<feature type="repeat" description="TPR" evidence="1">
    <location>
        <begin position="191"/>
        <end position="224"/>
    </location>
</feature>
<accession>A0ABQ9F127</accession>
<dbReference type="PROSITE" id="PS50005">
    <property type="entry name" value="TPR"/>
    <property type="match status" value="3"/>
</dbReference>
<dbReference type="InterPro" id="IPR012340">
    <property type="entry name" value="NA-bd_OB-fold"/>
</dbReference>
<comment type="caution">
    <text evidence="3">The sequence shown here is derived from an EMBL/GenBank/DDBJ whole genome shotgun (WGS) entry which is preliminary data.</text>
</comment>
<dbReference type="InterPro" id="IPR039190">
    <property type="entry name" value="TTC14"/>
</dbReference>
<dbReference type="PANTHER" id="PTHR23184">
    <property type="entry name" value="TETRATRICOPEPTIDE REPEAT PROTEIN 14"/>
    <property type="match status" value="1"/>
</dbReference>
<dbReference type="InterPro" id="IPR019734">
    <property type="entry name" value="TPR_rpt"/>
</dbReference>
<feature type="repeat" description="TPR" evidence="1">
    <location>
        <begin position="225"/>
        <end position="258"/>
    </location>
</feature>
<dbReference type="Pfam" id="PF13181">
    <property type="entry name" value="TPR_8"/>
    <property type="match status" value="1"/>
</dbReference>
<reference evidence="3 4" key="1">
    <citation type="submission" date="2022-12" db="EMBL/GenBank/DDBJ databases">
        <title>Chromosome-level genome of Tegillarca granosa.</title>
        <authorList>
            <person name="Kim J."/>
        </authorList>
    </citation>
    <scope>NUCLEOTIDE SEQUENCE [LARGE SCALE GENOMIC DNA]</scope>
    <source>
        <strain evidence="3">Teg-2019</strain>
        <tissue evidence="3">Adductor muscle</tissue>
    </source>
</reference>
<evidence type="ECO:0000313" key="4">
    <source>
        <dbReference type="Proteomes" id="UP001217089"/>
    </source>
</evidence>
<gene>
    <name evidence="3" type="ORF">KUTeg_011700</name>
</gene>
<dbReference type="Proteomes" id="UP001217089">
    <property type="component" value="Unassembled WGS sequence"/>
</dbReference>
<keyword evidence="4" id="KW-1185">Reference proteome</keyword>
<name>A0ABQ9F127_TEGGR</name>
<protein>
    <recommendedName>
        <fullName evidence="2">S1 motif domain-containing protein</fullName>
    </recommendedName>
</protein>
<dbReference type="PROSITE" id="PS50126">
    <property type="entry name" value="S1"/>
    <property type="match status" value="1"/>
</dbReference>
<feature type="domain" description="S1 motif" evidence="2">
    <location>
        <begin position="16"/>
        <end position="98"/>
    </location>
</feature>
<feature type="repeat" description="TPR" evidence="1">
    <location>
        <begin position="266"/>
        <end position="299"/>
    </location>
</feature>
<dbReference type="Pfam" id="PF13414">
    <property type="entry name" value="TPR_11"/>
    <property type="match status" value="1"/>
</dbReference>
<proteinExistence type="predicted"/>
<dbReference type="SUPFAM" id="SSF50249">
    <property type="entry name" value="Nucleic acid-binding proteins"/>
    <property type="match status" value="1"/>
</dbReference>
<dbReference type="SMART" id="SM00028">
    <property type="entry name" value="TPR"/>
    <property type="match status" value="3"/>
</dbReference>
<keyword evidence="1" id="KW-0802">TPR repeat</keyword>
<dbReference type="SUPFAM" id="SSF48452">
    <property type="entry name" value="TPR-like"/>
    <property type="match status" value="1"/>
</dbReference>
<dbReference type="InterPro" id="IPR011990">
    <property type="entry name" value="TPR-like_helical_dom_sf"/>
</dbReference>
<dbReference type="Pfam" id="PF00575">
    <property type="entry name" value="S1"/>
    <property type="match status" value="1"/>
</dbReference>
<evidence type="ECO:0000259" key="2">
    <source>
        <dbReference type="PROSITE" id="PS50126"/>
    </source>
</evidence>
<evidence type="ECO:0000256" key="1">
    <source>
        <dbReference type="PROSITE-ProRule" id="PRU00339"/>
    </source>
</evidence>
<organism evidence="3 4">
    <name type="scientific">Tegillarca granosa</name>
    <name type="common">Malaysian cockle</name>
    <name type="synonym">Anadara granosa</name>
    <dbReference type="NCBI Taxonomy" id="220873"/>
    <lineage>
        <taxon>Eukaryota</taxon>
        <taxon>Metazoa</taxon>
        <taxon>Spiralia</taxon>
        <taxon>Lophotrochozoa</taxon>
        <taxon>Mollusca</taxon>
        <taxon>Bivalvia</taxon>
        <taxon>Autobranchia</taxon>
        <taxon>Pteriomorphia</taxon>
        <taxon>Arcoida</taxon>
        <taxon>Arcoidea</taxon>
        <taxon>Arcidae</taxon>
        <taxon>Tegillarca</taxon>
    </lineage>
</organism>
<dbReference type="Gene3D" id="1.25.40.10">
    <property type="entry name" value="Tetratricopeptide repeat domain"/>
    <property type="match status" value="1"/>
</dbReference>
<dbReference type="PROSITE" id="PS50293">
    <property type="entry name" value="TPR_REGION"/>
    <property type="match status" value="1"/>
</dbReference>
<dbReference type="Gene3D" id="2.40.50.140">
    <property type="entry name" value="Nucleic acid-binding proteins"/>
    <property type="match status" value="1"/>
</dbReference>
<sequence>MTRFYIFLLHKSIEKRDIIIGVVSSVTESGLVLLLLCMDDEKARDIDDFRISAFCPVKELPRQFMHQNPIENFQVKDKVRGVVLSVNAETEKIIVSMMERALPENVDIKLGLVNEDEFPVHYRRKLHIRGLTFDELLHSILGFNNAGNIKCLMDVLSQSEEASLMRGLHNKQIPEKEMCEHLRKQQSANWAHSSVAQGIALFKSGKFMEAMQHLNRALQIDSTNVEALVARGALYANNDSYTKAIEDFEVALSINPEHKNAKKYMIETLLAQGRIHEDQSRYEESEAFYKQALTIDPESIEVREALRYMMYKKAREENDRNPGSFLKIAFDEEKKTNSKREIS</sequence>
<dbReference type="SMART" id="SM00316">
    <property type="entry name" value="S1"/>
    <property type="match status" value="1"/>
</dbReference>
<dbReference type="EMBL" id="JARBDR010000640">
    <property type="protein sequence ID" value="KAJ8309835.1"/>
    <property type="molecule type" value="Genomic_DNA"/>
</dbReference>
<evidence type="ECO:0000313" key="3">
    <source>
        <dbReference type="EMBL" id="KAJ8309835.1"/>
    </source>
</evidence>
<dbReference type="InterPro" id="IPR003029">
    <property type="entry name" value="S1_domain"/>
</dbReference>
<dbReference type="PANTHER" id="PTHR23184:SF9">
    <property type="entry name" value="TETRATRICOPEPTIDE REPEAT PROTEIN 14"/>
    <property type="match status" value="1"/>
</dbReference>